<reference evidence="2 3" key="1">
    <citation type="submission" date="2018-06" db="EMBL/GenBank/DDBJ databases">
        <title>Genomic Encyclopedia of Archaeal and Bacterial Type Strains, Phase II (KMG-II): from individual species to whole genera.</title>
        <authorList>
            <person name="Goeker M."/>
        </authorList>
    </citation>
    <scope>NUCLEOTIDE SEQUENCE [LARGE SCALE GENOMIC DNA]</scope>
    <source>
        <strain evidence="2 3">JCM 11668</strain>
    </source>
</reference>
<dbReference type="AlphaFoldDB" id="A0A318TH82"/>
<keyword evidence="1" id="KW-0732">Signal</keyword>
<dbReference type="EMBL" id="QJTI01000026">
    <property type="protein sequence ID" value="PYF01145.1"/>
    <property type="molecule type" value="Genomic_DNA"/>
</dbReference>
<evidence type="ECO:0000313" key="2">
    <source>
        <dbReference type="EMBL" id="PYF01145.1"/>
    </source>
</evidence>
<dbReference type="InterPro" id="IPR011990">
    <property type="entry name" value="TPR-like_helical_dom_sf"/>
</dbReference>
<name>A0A318TH82_9BRAD</name>
<gene>
    <name evidence="2" type="ORF">BJ122_12623</name>
</gene>
<evidence type="ECO:0000313" key="3">
    <source>
        <dbReference type="Proteomes" id="UP000248148"/>
    </source>
</evidence>
<sequence length="453" mass="50029">MRVIAKARAVALAISTAAIAAVILLAPASPTAAQTVTPVTPAAVVQGDYEALFAQMYRNPSDLDVSFRFAHEAVQRGDYEAAIGALERMLFFNPDLPRVKLELGVLYFKLGSYDIARGYLQDAIKGGNVPDEIRAQVRAYLAEIDRQLSNHEYSVFLHAGVRYQTNANVGPNGLLVRALGQDAILDPRFGKQADFNAYQTAVANYAYKLNRRGDAIELTVIGLNSRQNKLSQYDLGLAEVMVGHRVGLGQNASIKYYAIGDQVWLGDATYFNALGGGVAARITLGEWGLAEAFAETRHRRFFNSNNYPTASEQTGDLTTAGLFTDLRKGGLHWTSRFTFDTNQAIYDFNSYKRYSVDMALPYEFALSVFGAARQFVVAPTFGYSFVRYDAPNPIVDPFVVRHDNEWRVGGIFDAQLVDNVGIRTQLNYFKINSNLPNYTTDNLAVSVGPTVRF</sequence>
<dbReference type="Proteomes" id="UP000248148">
    <property type="component" value="Unassembled WGS sequence"/>
</dbReference>
<protein>
    <submittedName>
        <fullName evidence="2">Tetratricopeptide repeat protein</fullName>
    </submittedName>
</protein>
<evidence type="ECO:0000256" key="1">
    <source>
        <dbReference type="SAM" id="SignalP"/>
    </source>
</evidence>
<keyword evidence="3" id="KW-1185">Reference proteome</keyword>
<accession>A0A318TH82</accession>
<feature type="chain" id="PRO_5016344972" evidence="1">
    <location>
        <begin position="21"/>
        <end position="453"/>
    </location>
</feature>
<feature type="signal peptide" evidence="1">
    <location>
        <begin position="1"/>
        <end position="20"/>
    </location>
</feature>
<dbReference type="Gene3D" id="1.25.40.10">
    <property type="entry name" value="Tetratricopeptide repeat domain"/>
    <property type="match status" value="1"/>
</dbReference>
<dbReference type="SUPFAM" id="SSF48452">
    <property type="entry name" value="TPR-like"/>
    <property type="match status" value="1"/>
</dbReference>
<comment type="caution">
    <text evidence="2">The sequence shown here is derived from an EMBL/GenBank/DDBJ whole genome shotgun (WGS) entry which is preliminary data.</text>
</comment>
<proteinExistence type="predicted"/>
<organism evidence="2 3">
    <name type="scientific">Rhodopseudomonas faecalis</name>
    <dbReference type="NCBI Taxonomy" id="99655"/>
    <lineage>
        <taxon>Bacteria</taxon>
        <taxon>Pseudomonadati</taxon>
        <taxon>Pseudomonadota</taxon>
        <taxon>Alphaproteobacteria</taxon>
        <taxon>Hyphomicrobiales</taxon>
        <taxon>Nitrobacteraceae</taxon>
        <taxon>Rhodopseudomonas</taxon>
    </lineage>
</organism>